<reference evidence="2" key="1">
    <citation type="submission" date="2019-08" db="EMBL/GenBank/DDBJ databases">
        <title>Three high-quality genomes provides insights into domestication of ducks.</title>
        <authorList>
            <person name="Hou Z.C."/>
            <person name="Zhu F."/>
            <person name="Yin Z.T."/>
            <person name="Zhang F."/>
        </authorList>
    </citation>
    <scope>NUCLEOTIDE SEQUENCE [LARGE SCALE GENOMIC DNA]</scope>
</reference>
<protein>
    <submittedName>
        <fullName evidence="2">Uncharacterized protein</fullName>
    </submittedName>
</protein>
<evidence type="ECO:0000313" key="3">
    <source>
        <dbReference type="Proteomes" id="UP000694400"/>
    </source>
</evidence>
<name>A0A8B9TY85_ANAPL</name>
<feature type="region of interest" description="Disordered" evidence="1">
    <location>
        <begin position="187"/>
        <end position="245"/>
    </location>
</feature>
<reference evidence="2" key="2">
    <citation type="submission" date="2025-08" db="UniProtKB">
        <authorList>
            <consortium name="Ensembl"/>
        </authorList>
    </citation>
    <scope>IDENTIFICATION</scope>
</reference>
<evidence type="ECO:0000313" key="2">
    <source>
        <dbReference type="Ensembl" id="ENSAPLP00020027219.1"/>
    </source>
</evidence>
<organism evidence="2 3">
    <name type="scientific">Anas platyrhynchos</name>
    <name type="common">Mallard</name>
    <name type="synonym">Anas boschas</name>
    <dbReference type="NCBI Taxonomy" id="8839"/>
    <lineage>
        <taxon>Eukaryota</taxon>
        <taxon>Metazoa</taxon>
        <taxon>Chordata</taxon>
        <taxon>Craniata</taxon>
        <taxon>Vertebrata</taxon>
        <taxon>Euteleostomi</taxon>
        <taxon>Archelosauria</taxon>
        <taxon>Archosauria</taxon>
        <taxon>Dinosauria</taxon>
        <taxon>Saurischia</taxon>
        <taxon>Theropoda</taxon>
        <taxon>Coelurosauria</taxon>
        <taxon>Aves</taxon>
        <taxon>Neognathae</taxon>
        <taxon>Galloanserae</taxon>
        <taxon>Anseriformes</taxon>
        <taxon>Anatidae</taxon>
        <taxon>Anatinae</taxon>
        <taxon>Anas</taxon>
    </lineage>
</organism>
<proteinExistence type="predicted"/>
<evidence type="ECO:0000256" key="1">
    <source>
        <dbReference type="SAM" id="MobiDB-lite"/>
    </source>
</evidence>
<dbReference type="AlphaFoldDB" id="A0A8B9TY85"/>
<feature type="compositionally biased region" description="Low complexity" evidence="1">
    <location>
        <begin position="203"/>
        <end position="230"/>
    </location>
</feature>
<reference evidence="2" key="3">
    <citation type="submission" date="2025-09" db="UniProtKB">
        <authorList>
            <consortium name="Ensembl"/>
        </authorList>
    </citation>
    <scope>IDENTIFICATION</scope>
</reference>
<sequence length="320" mass="32883">RGCPGPGKHSLGIKKGCGEDPRLSLPLLLRHDQLGQVGVQLVLLVDPLLLDAVPALLLGDAQRAGDVVPEVQPLLLGQVGDGLVVALHLHLALPQEEMRLDRLPVQLQRPLAVRQRLVVLLHLQVAQRPVGVVHGHQGGVPGGVPGLTHDGPAVGGGGLGVLAAPEEAVALLLVLLRAVALLRASSSSAAASPRGSRPRSCRRGAPAASSASPGPRRAALPPLLLPLHGPARPRPCRPPGAAGSAPAAAAHCDSAASASLPGAGLFKGAGKWAGLRRAGGAYGIGRRGRVGVVNLGGRGHHWWAWLSGRWAWPRRWAVTS</sequence>
<accession>A0A8B9TY85</accession>
<dbReference type="Ensembl" id="ENSAPLT00020029306.1">
    <property type="protein sequence ID" value="ENSAPLP00020027219.1"/>
    <property type="gene ID" value="ENSAPLG00020018479.1"/>
</dbReference>
<dbReference type="Proteomes" id="UP000694400">
    <property type="component" value="Chromosome 15"/>
</dbReference>